<dbReference type="InterPro" id="IPR001932">
    <property type="entry name" value="PPM-type_phosphatase-like_dom"/>
</dbReference>
<dbReference type="AlphaFoldDB" id="A0A512NB81"/>
<protein>
    <submittedName>
        <fullName evidence="2">Serine/threonine protein phosphatase</fullName>
    </submittedName>
</protein>
<dbReference type="PROSITE" id="PS51746">
    <property type="entry name" value="PPM_2"/>
    <property type="match status" value="1"/>
</dbReference>
<evidence type="ECO:0000259" key="1">
    <source>
        <dbReference type="PROSITE" id="PS51746"/>
    </source>
</evidence>
<dbReference type="OrthoDB" id="9801841at2"/>
<dbReference type="SUPFAM" id="SSF81606">
    <property type="entry name" value="PP2C-like"/>
    <property type="match status" value="1"/>
</dbReference>
<dbReference type="Proteomes" id="UP000321058">
    <property type="component" value="Unassembled WGS sequence"/>
</dbReference>
<gene>
    <name evidence="2" type="primary">pppA</name>
    <name evidence="2" type="ORF">RSO01_33600</name>
</gene>
<dbReference type="CDD" id="cd00143">
    <property type="entry name" value="PP2Cc"/>
    <property type="match status" value="1"/>
</dbReference>
<comment type="caution">
    <text evidence="2">The sequence shown here is derived from an EMBL/GenBank/DDBJ whole genome shotgun (WGS) entry which is preliminary data.</text>
</comment>
<evidence type="ECO:0000313" key="3">
    <source>
        <dbReference type="Proteomes" id="UP000321058"/>
    </source>
</evidence>
<dbReference type="InterPro" id="IPR036457">
    <property type="entry name" value="PPM-type-like_dom_sf"/>
</dbReference>
<dbReference type="GO" id="GO:0004722">
    <property type="term" value="F:protein serine/threonine phosphatase activity"/>
    <property type="evidence" value="ECO:0007669"/>
    <property type="project" value="InterPro"/>
</dbReference>
<evidence type="ECO:0000313" key="2">
    <source>
        <dbReference type="EMBL" id="GEP56194.1"/>
    </source>
</evidence>
<dbReference type="Gene3D" id="3.60.40.10">
    <property type="entry name" value="PPM-type phosphatase domain"/>
    <property type="match status" value="1"/>
</dbReference>
<dbReference type="InterPro" id="IPR015655">
    <property type="entry name" value="PP2C"/>
</dbReference>
<name>A0A512NB81_9HYPH</name>
<dbReference type="SMART" id="SM00331">
    <property type="entry name" value="PP2C_SIG"/>
    <property type="match status" value="1"/>
</dbReference>
<feature type="domain" description="PPM-type phosphatase" evidence="1">
    <location>
        <begin position="17"/>
        <end position="247"/>
    </location>
</feature>
<dbReference type="PANTHER" id="PTHR47992">
    <property type="entry name" value="PROTEIN PHOSPHATASE"/>
    <property type="match status" value="1"/>
</dbReference>
<proteinExistence type="predicted"/>
<reference evidence="2 3" key="1">
    <citation type="submission" date="2019-07" db="EMBL/GenBank/DDBJ databases">
        <title>Whole genome shotgun sequence of Reyranella soli NBRC 108950.</title>
        <authorList>
            <person name="Hosoyama A."/>
            <person name="Uohara A."/>
            <person name="Ohji S."/>
            <person name="Ichikawa N."/>
        </authorList>
    </citation>
    <scope>NUCLEOTIDE SEQUENCE [LARGE SCALE GENOMIC DNA]</scope>
    <source>
        <strain evidence="2 3">NBRC 108950</strain>
    </source>
</reference>
<dbReference type="SMART" id="SM00332">
    <property type="entry name" value="PP2Cc"/>
    <property type="match status" value="1"/>
</dbReference>
<accession>A0A512NB81</accession>
<dbReference type="EMBL" id="BKAJ01000057">
    <property type="protein sequence ID" value="GEP56194.1"/>
    <property type="molecule type" value="Genomic_DNA"/>
</dbReference>
<dbReference type="Pfam" id="PF13672">
    <property type="entry name" value="PP2C_2"/>
    <property type="match status" value="1"/>
</dbReference>
<dbReference type="RefSeq" id="WP_147150264.1">
    <property type="nucleotide sequence ID" value="NZ_BKAJ01000057.1"/>
</dbReference>
<keyword evidence="3" id="KW-1185">Reference proteome</keyword>
<organism evidence="2 3">
    <name type="scientific">Reyranella soli</name>
    <dbReference type="NCBI Taxonomy" id="1230389"/>
    <lineage>
        <taxon>Bacteria</taxon>
        <taxon>Pseudomonadati</taxon>
        <taxon>Pseudomonadota</taxon>
        <taxon>Alphaproteobacteria</taxon>
        <taxon>Hyphomicrobiales</taxon>
        <taxon>Reyranellaceae</taxon>
        <taxon>Reyranella</taxon>
    </lineage>
</organism>
<sequence length="251" mass="26503">MSENGIAQNTARHGSFRSCAATHAGTANRMNEDAYVNRPDLGLWAVADGAGGHASGEIASAEVATILQSIDPGLSASEMLIEVRSRLEATHARLHTEASRHGAMVATTVVVLMARDDHFACLWAGDSRAYLLRGQALTRITRDHSLVQVLVENGTISEAEAARHPQANVITRAVGADIDLLELDKRTGQLQAGDRLLLCSDGLSKTLPEELLAELLSGDDETAAERLVTAALMAKVSDNVTVVTIDFGAGG</sequence>